<feature type="coiled-coil region" evidence="1">
    <location>
        <begin position="435"/>
        <end position="483"/>
    </location>
</feature>
<dbReference type="Proteomes" id="UP000444174">
    <property type="component" value="Unassembled WGS sequence"/>
</dbReference>
<protein>
    <recommendedName>
        <fullName evidence="5">Bacteriophage tail tape measure N-terminal domain-containing protein</fullName>
    </recommendedName>
</protein>
<keyword evidence="1" id="KW-0175">Coiled coil</keyword>
<gene>
    <name evidence="3" type="ORF">GFB49_11645</name>
</gene>
<feature type="transmembrane region" description="Helical" evidence="2">
    <location>
        <begin position="280"/>
        <end position="301"/>
    </location>
</feature>
<reference evidence="3 4" key="1">
    <citation type="submission" date="2019-10" db="EMBL/GenBank/DDBJ databases">
        <title>Epibacterium sp. nov., isolated from seawater.</title>
        <authorList>
            <person name="Zhang X."/>
            <person name="Li N."/>
        </authorList>
    </citation>
    <scope>NUCLEOTIDE SEQUENCE [LARGE SCALE GENOMIC DNA]</scope>
    <source>
        <strain evidence="3 4">SM1979</strain>
    </source>
</reference>
<sequence length="694" mass="72134">MFGKVKDLFFNITGRDQSGPAFGSVNRRLRETDALAASVSERTARAGRSMQRFGAAGTLATGAVALAFRDVIGLYDEQARAEAKVAQAVRQTGGAAGFTAAQLNEQASALQDLTRFGDEDILNKVTAQLLTFGNVSGQIFTDAQSLALDLATTLDGDLQSASIMLGKALNDPVKGLSAMSRAGITFSETQAEVIKDLAKTGDIAEAQRLILDEIATYYGGQAAAARDAGAGIVDAWSNTWGDVKEIVGGVIVDTLPPIIAGLKDLIGWFTDLTPEGQKTVVMFGALAVAIPPVTAAIGLMAVGVSALMGPVGLIAAGLAAITGAAIALTPEQTKLSTATDNVTLALGDEITQSQLLSEVLGTSTRMSLDAANKKLDEARARHENVKAIVAEQRALKLQSSDYQDILGAISDTENALNSLGFPSIDVAPARSSEAFEDLQLRMVELRKQQQEFLRAGTEYEDQLKRTEENIRSLEEAIADAAGGTVTLGGDDLITPISPGDRADTPDTPGGGGGVANALRDIGSAIDETADADGWDVVKGNLRALLFEGQSFGDTFANVVSSALDRLFDLAFSPAWDALFDNLSESFSGTGGGSGGGGLLQGLFSGANNFVGNILGLDTGGDVTVSGKAGIDRNLTVLRTSDAEQVSVRRPGDMGGMGRAVNVYIQTPDPQAFQASRAQIGQQISRAVAVGNRAT</sequence>
<accession>A0A843YCQ2</accession>
<keyword evidence="2" id="KW-0812">Transmembrane</keyword>
<feature type="coiled-coil region" evidence="1">
    <location>
        <begin position="368"/>
        <end position="395"/>
    </location>
</feature>
<evidence type="ECO:0000313" key="4">
    <source>
        <dbReference type="Proteomes" id="UP000444174"/>
    </source>
</evidence>
<proteinExistence type="predicted"/>
<dbReference type="EMBL" id="WIBF01000006">
    <property type="protein sequence ID" value="MQQ09110.1"/>
    <property type="molecule type" value="Genomic_DNA"/>
</dbReference>
<evidence type="ECO:0000256" key="1">
    <source>
        <dbReference type="SAM" id="Coils"/>
    </source>
</evidence>
<dbReference type="RefSeq" id="WP_153216053.1">
    <property type="nucleotide sequence ID" value="NZ_WIBF01000006.1"/>
</dbReference>
<evidence type="ECO:0008006" key="5">
    <source>
        <dbReference type="Google" id="ProtNLM"/>
    </source>
</evidence>
<keyword evidence="2" id="KW-1133">Transmembrane helix</keyword>
<evidence type="ECO:0000256" key="2">
    <source>
        <dbReference type="SAM" id="Phobius"/>
    </source>
</evidence>
<name>A0A843YCQ2_9RHOB</name>
<comment type="caution">
    <text evidence="3">The sequence shown here is derived from an EMBL/GenBank/DDBJ whole genome shotgun (WGS) entry which is preliminary data.</text>
</comment>
<organism evidence="3 4">
    <name type="scientific">Tritonibacter litoralis</name>
    <dbReference type="NCBI Taxonomy" id="2662264"/>
    <lineage>
        <taxon>Bacteria</taxon>
        <taxon>Pseudomonadati</taxon>
        <taxon>Pseudomonadota</taxon>
        <taxon>Alphaproteobacteria</taxon>
        <taxon>Rhodobacterales</taxon>
        <taxon>Paracoccaceae</taxon>
        <taxon>Tritonibacter</taxon>
    </lineage>
</organism>
<feature type="transmembrane region" description="Helical" evidence="2">
    <location>
        <begin position="307"/>
        <end position="328"/>
    </location>
</feature>
<keyword evidence="4" id="KW-1185">Reference proteome</keyword>
<dbReference type="AlphaFoldDB" id="A0A843YCQ2"/>
<evidence type="ECO:0000313" key="3">
    <source>
        <dbReference type="EMBL" id="MQQ09110.1"/>
    </source>
</evidence>
<keyword evidence="2" id="KW-0472">Membrane</keyword>